<keyword evidence="3" id="KW-1185">Reference proteome</keyword>
<accession>A0ABN8PJ07</accession>
<evidence type="ECO:0000259" key="1">
    <source>
        <dbReference type="Pfam" id="PF00656"/>
    </source>
</evidence>
<dbReference type="Proteomes" id="UP001159405">
    <property type="component" value="Unassembled WGS sequence"/>
</dbReference>
<gene>
    <name evidence="2" type="ORF">PLOB_00044220</name>
</gene>
<dbReference type="EMBL" id="CALNXK010000074">
    <property type="protein sequence ID" value="CAH3144892.1"/>
    <property type="molecule type" value="Genomic_DNA"/>
</dbReference>
<proteinExistence type="predicted"/>
<name>A0ABN8PJ07_9CNID</name>
<dbReference type="InterPro" id="IPR011600">
    <property type="entry name" value="Pept_C14_caspase"/>
</dbReference>
<evidence type="ECO:0000313" key="3">
    <source>
        <dbReference type="Proteomes" id="UP001159405"/>
    </source>
</evidence>
<organism evidence="2 3">
    <name type="scientific">Porites lobata</name>
    <dbReference type="NCBI Taxonomy" id="104759"/>
    <lineage>
        <taxon>Eukaryota</taxon>
        <taxon>Metazoa</taxon>
        <taxon>Cnidaria</taxon>
        <taxon>Anthozoa</taxon>
        <taxon>Hexacorallia</taxon>
        <taxon>Scleractinia</taxon>
        <taxon>Fungiina</taxon>
        <taxon>Poritidae</taxon>
        <taxon>Porites</taxon>
    </lineage>
</organism>
<reference evidence="2 3" key="1">
    <citation type="submission" date="2022-05" db="EMBL/GenBank/DDBJ databases">
        <authorList>
            <consortium name="Genoscope - CEA"/>
            <person name="William W."/>
        </authorList>
    </citation>
    <scope>NUCLEOTIDE SEQUENCE [LARGE SCALE GENOMIC DNA]</scope>
</reference>
<dbReference type="Pfam" id="PF00656">
    <property type="entry name" value="Peptidase_C14"/>
    <property type="match status" value="1"/>
</dbReference>
<comment type="caution">
    <text evidence="2">The sequence shown here is derived from an EMBL/GenBank/DDBJ whole genome shotgun (WGS) entry which is preliminary data.</text>
</comment>
<sequence length="482" mass="55066">MSRLAGSAIAQGPNVGRIDRWSQWKPTDESTLWLLLSGATNPPEGIEISKRRPRDAPEDGNGAFLAGVTRDLVNMEDLVRSKLYNTVKDLYLTKDRAIEHITKFFKICKDKEASPMLYYTGHGETGTGNWCFANGTISIEDISDLVPVGCFYPTIFSDACYSGHWANFCLNNEIEGFECLAACPEYSNAFDTAGEGGDLTLFMTGKKPRPDTEPMYSGGNLHEYPISDGYDLIEYTDFIRSYTINSQRILITQSMHNGYFSACFVTSTLYSPRPAVTWWIRRDLSSFLAYVKKQWKKSMRIYSLACDKKFGFGVFLMENYGTNQIIATKKRDIKNLWADGFKVTACTAQGSAFYVIMTQGTEEYEGKHQIYFSRETWPEVDTKIEEGYENGKVVTGICYLTELEKYFVVMTEMSHDQCYFWQKNCTKEAHVERENWVKEKENMGYYLSIVFTDPTDDNILFVMTEDKSVKSSKSHALYRMKT</sequence>
<feature type="domain" description="Peptidase C14 caspase" evidence="1">
    <location>
        <begin position="65"/>
        <end position="266"/>
    </location>
</feature>
<evidence type="ECO:0000313" key="2">
    <source>
        <dbReference type="EMBL" id="CAH3144892.1"/>
    </source>
</evidence>
<protein>
    <recommendedName>
        <fullName evidence="1">Peptidase C14 caspase domain-containing protein</fullName>
    </recommendedName>
</protein>